<evidence type="ECO:0000256" key="3">
    <source>
        <dbReference type="ARBA" id="ARBA00022448"/>
    </source>
</evidence>
<dbReference type="EMBL" id="LT554853">
    <property type="protein sequence ID" value="SAM07821.1"/>
    <property type="molecule type" value="Genomic_DNA"/>
</dbReference>
<dbReference type="FunCoup" id="A0A163MRC1">
    <property type="interactions" value="301"/>
</dbReference>
<dbReference type="GO" id="GO:0005886">
    <property type="term" value="C:plasma membrane"/>
    <property type="evidence" value="ECO:0007669"/>
    <property type="project" value="TreeGrafter"/>
</dbReference>
<dbReference type="CDD" id="cd06186">
    <property type="entry name" value="NOX_Duox_like_FAD_NADP"/>
    <property type="match status" value="1"/>
</dbReference>
<dbReference type="PANTHER" id="PTHR32361">
    <property type="entry name" value="FERRIC/CUPRIC REDUCTASE TRANSMEMBRANE COMPONENT"/>
    <property type="match status" value="1"/>
</dbReference>
<dbReference type="STRING" id="4829.A0A163MRC1"/>
<keyword evidence="4 11" id="KW-0812">Transmembrane</keyword>
<dbReference type="OMA" id="GWYMYYF"/>
<dbReference type="Gene3D" id="3.40.50.80">
    <property type="entry name" value="Nucleotide-binding domain of ferredoxin-NADP reductase (FNR) module"/>
    <property type="match status" value="1"/>
</dbReference>
<protein>
    <recommendedName>
        <fullName evidence="13">FAD-binding FR-type domain-containing protein</fullName>
    </recommendedName>
</protein>
<evidence type="ECO:0000313" key="15">
    <source>
        <dbReference type="Proteomes" id="UP000078561"/>
    </source>
</evidence>
<dbReference type="SUPFAM" id="SSF52343">
    <property type="entry name" value="Ferredoxin reductase-like, C-terminal NADP-linked domain"/>
    <property type="match status" value="1"/>
</dbReference>
<keyword evidence="6 11" id="KW-1133">Transmembrane helix</keyword>
<reference evidence="14" key="1">
    <citation type="submission" date="2016-04" db="EMBL/GenBank/DDBJ databases">
        <authorList>
            <person name="Evans L.H."/>
            <person name="Alamgir A."/>
            <person name="Owens N."/>
            <person name="Weber N.D."/>
            <person name="Virtaneva K."/>
            <person name="Barbian K."/>
            <person name="Babar A."/>
            <person name="Rosenke K."/>
        </authorList>
    </citation>
    <scope>NUCLEOTIDE SEQUENCE [LARGE SCALE GENOMIC DNA]</scope>
    <source>
        <strain evidence="14">CBS 101.48</strain>
    </source>
</reference>
<proteinExistence type="inferred from homology"/>
<evidence type="ECO:0000256" key="11">
    <source>
        <dbReference type="SAM" id="Phobius"/>
    </source>
</evidence>
<feature type="transmembrane region" description="Helical" evidence="11">
    <location>
        <begin position="360"/>
        <end position="381"/>
    </location>
</feature>
<keyword evidence="15" id="KW-1185">Reference proteome</keyword>
<evidence type="ECO:0000256" key="2">
    <source>
        <dbReference type="ARBA" id="ARBA00006278"/>
    </source>
</evidence>
<dbReference type="GO" id="GO:0000293">
    <property type="term" value="F:ferric-chelate reductase activity"/>
    <property type="evidence" value="ECO:0007669"/>
    <property type="project" value="UniProtKB-ARBA"/>
</dbReference>
<feature type="transmembrane region" description="Helical" evidence="11">
    <location>
        <begin position="388"/>
        <end position="408"/>
    </location>
</feature>
<comment type="subcellular location">
    <subcellularLocation>
        <location evidence="1">Membrane</location>
        <topology evidence="1">Multi-pass membrane protein</topology>
    </subcellularLocation>
</comment>
<keyword evidence="5" id="KW-0249">Electron transport</keyword>
<evidence type="ECO:0000256" key="4">
    <source>
        <dbReference type="ARBA" id="ARBA00022692"/>
    </source>
</evidence>
<feature type="transmembrane region" description="Helical" evidence="11">
    <location>
        <begin position="243"/>
        <end position="260"/>
    </location>
</feature>
<keyword evidence="9 11" id="KW-0472">Membrane</keyword>
<evidence type="ECO:0000256" key="5">
    <source>
        <dbReference type="ARBA" id="ARBA00022982"/>
    </source>
</evidence>
<evidence type="ECO:0000256" key="1">
    <source>
        <dbReference type="ARBA" id="ARBA00004141"/>
    </source>
</evidence>
<keyword evidence="3" id="KW-0813">Transport</keyword>
<keyword evidence="12" id="KW-0732">Signal</keyword>
<feature type="chain" id="PRO_5007844347" description="FAD-binding FR-type domain-containing protein" evidence="12">
    <location>
        <begin position="27"/>
        <end position="759"/>
    </location>
</feature>
<dbReference type="GO" id="GO:0006826">
    <property type="term" value="P:iron ion transport"/>
    <property type="evidence" value="ECO:0007669"/>
    <property type="project" value="TreeGrafter"/>
</dbReference>
<evidence type="ECO:0000313" key="14">
    <source>
        <dbReference type="EMBL" id="SAM07821.1"/>
    </source>
</evidence>
<evidence type="ECO:0000256" key="7">
    <source>
        <dbReference type="ARBA" id="ARBA00023002"/>
    </source>
</evidence>
<dbReference type="InterPro" id="IPR013112">
    <property type="entry name" value="FAD-bd_8"/>
</dbReference>
<dbReference type="PROSITE" id="PS51384">
    <property type="entry name" value="FAD_FR"/>
    <property type="match status" value="1"/>
</dbReference>
<evidence type="ECO:0000256" key="6">
    <source>
        <dbReference type="ARBA" id="ARBA00022989"/>
    </source>
</evidence>
<dbReference type="GO" id="GO:0015677">
    <property type="term" value="P:copper ion import"/>
    <property type="evidence" value="ECO:0007669"/>
    <property type="project" value="TreeGrafter"/>
</dbReference>
<dbReference type="OrthoDB" id="167398at2759"/>
<feature type="transmembrane region" description="Helical" evidence="11">
    <location>
        <begin position="327"/>
        <end position="348"/>
    </location>
</feature>
<dbReference type="Pfam" id="PF08022">
    <property type="entry name" value="FAD_binding_8"/>
    <property type="match status" value="1"/>
</dbReference>
<feature type="transmembrane region" description="Helical" evidence="11">
    <location>
        <begin position="295"/>
        <end position="315"/>
    </location>
</feature>
<dbReference type="AlphaFoldDB" id="A0A163MRC1"/>
<gene>
    <name evidence="14" type="primary">ABSGL_13478.1 scaffold 14165</name>
</gene>
<keyword evidence="7" id="KW-0560">Oxidoreductase</keyword>
<evidence type="ECO:0000256" key="8">
    <source>
        <dbReference type="ARBA" id="ARBA00023065"/>
    </source>
</evidence>
<dbReference type="SFLD" id="SFLDG01168">
    <property type="entry name" value="Ferric_reductase_subgroup_(FRE"/>
    <property type="match status" value="1"/>
</dbReference>
<name>A0A163MRC1_ABSGL</name>
<evidence type="ECO:0000259" key="13">
    <source>
        <dbReference type="PROSITE" id="PS51384"/>
    </source>
</evidence>
<organism evidence="14">
    <name type="scientific">Absidia glauca</name>
    <name type="common">Pin mould</name>
    <dbReference type="NCBI Taxonomy" id="4829"/>
    <lineage>
        <taxon>Eukaryota</taxon>
        <taxon>Fungi</taxon>
        <taxon>Fungi incertae sedis</taxon>
        <taxon>Mucoromycota</taxon>
        <taxon>Mucoromycotina</taxon>
        <taxon>Mucoromycetes</taxon>
        <taxon>Mucorales</taxon>
        <taxon>Cunninghamellaceae</taxon>
        <taxon>Absidia</taxon>
    </lineage>
</organism>
<feature type="signal peptide" evidence="12">
    <location>
        <begin position="1"/>
        <end position="26"/>
    </location>
</feature>
<dbReference type="Proteomes" id="UP000078561">
    <property type="component" value="Unassembled WGS sequence"/>
</dbReference>
<evidence type="ECO:0000256" key="9">
    <source>
        <dbReference type="ARBA" id="ARBA00023136"/>
    </source>
</evidence>
<evidence type="ECO:0000256" key="12">
    <source>
        <dbReference type="SAM" id="SignalP"/>
    </source>
</evidence>
<dbReference type="InParanoid" id="A0A163MRC1"/>
<keyword evidence="8" id="KW-0406">Ion transport</keyword>
<dbReference type="InterPro" id="IPR013121">
    <property type="entry name" value="Fe_red_NAD-bd_6"/>
</dbReference>
<dbReference type="InterPro" id="IPR017927">
    <property type="entry name" value="FAD-bd_FR_type"/>
</dbReference>
<dbReference type="InterPro" id="IPR051410">
    <property type="entry name" value="Ferric/Cupric_Reductase"/>
</dbReference>
<dbReference type="GO" id="GO:0006879">
    <property type="term" value="P:intracellular iron ion homeostasis"/>
    <property type="evidence" value="ECO:0007669"/>
    <property type="project" value="TreeGrafter"/>
</dbReference>
<sequence>MNRSFRSSSLILFQLVLSLWVLPISARTQTPPLAAACETLSERYIFTNCTLGVYATPHCQCNSSPWLGSMALCITDNGGDDLEEQQQTWNLMVQTFCPRQPDSIASTMPMEAILLNATQFVVALPDNPATDNLQASIRFPVDELNLIARSNREFNNQLQYGLNYGAASCALVFGFMVLGMLNNLFHHSFSWRYRPKPISASSPWIQTIRRYVINPTLFTDGVHLQNASWFGVLVSYPSRLESIVVFIYVALNIGLLFPHYDLFVENTFWPNDTAAQLARYVGDRSGEMSFAQLPMVYLFGGRNNILIWLTGWSYDRFIVAHKWTSRVMVLHAIVHTVAYTWYCAHYGFEMFITFFSDPYLLWGVLAIVLSVVVLLFALPNLRRSCYDLFLYSHIVLVLLFTVGCWYHVALLEDEENMMWLYISISIWSFDRVARLVRVIYYNIMLATGQRGLRTVKADIIPGTDCIRFRVDANKYGLSHRMPGVFVYIYVPGVYFWQSHPFTIASWHQPSDHPLITTPGTSSSYGTMAIASPPLTINKSSTHRSLSGNTFDLLIRPQQGMTKKLYQAVEKLGPGGGDMEVLIEGPYGHTHPLLQYDTAILIGGGVGCTATVPYLQEAVYNANVTATRHLIFIWVVQYDDQLSWAQDDIEECLDHINRTRAVSANDEAESTASEKSSLALDVAVYVTRSTRQLDDPKKQQEGWNVAYGTRPDLDKLLGQYVETAPGSVAMLHCGPDRMSDQIRRISALHGIPYFEEAFNW</sequence>
<feature type="transmembrane region" description="Helical" evidence="11">
    <location>
        <begin position="164"/>
        <end position="185"/>
    </location>
</feature>
<dbReference type="InterPro" id="IPR013130">
    <property type="entry name" value="Fe3_Rdtase_TM_dom"/>
</dbReference>
<comment type="similarity">
    <text evidence="2">Belongs to the ferric reductase (FRE) family.</text>
</comment>
<feature type="domain" description="FAD-binding FR-type" evidence="13">
    <location>
        <begin position="428"/>
        <end position="592"/>
    </location>
</feature>
<dbReference type="Pfam" id="PF08030">
    <property type="entry name" value="NAD_binding_6"/>
    <property type="match status" value="1"/>
</dbReference>
<dbReference type="InterPro" id="IPR039261">
    <property type="entry name" value="FNR_nucleotide-bd"/>
</dbReference>
<dbReference type="PANTHER" id="PTHR32361:SF9">
    <property type="entry name" value="FERRIC REDUCTASE TRANSMEMBRANE COMPONENT 3-RELATED"/>
    <property type="match status" value="1"/>
</dbReference>
<evidence type="ECO:0000256" key="10">
    <source>
        <dbReference type="ARBA" id="ARBA00023180"/>
    </source>
</evidence>
<accession>A0A163MRC1</accession>
<keyword evidence="10" id="KW-0325">Glycoprotein</keyword>
<dbReference type="Pfam" id="PF01794">
    <property type="entry name" value="Ferric_reduct"/>
    <property type="match status" value="1"/>
</dbReference>
<dbReference type="SFLD" id="SFLDS00052">
    <property type="entry name" value="Ferric_Reductase_Domain"/>
    <property type="match status" value="1"/>
</dbReference>